<feature type="transmembrane region" description="Helical" evidence="1">
    <location>
        <begin position="74"/>
        <end position="94"/>
    </location>
</feature>
<organism evidence="2 3">
    <name type="scientific">Pseudonocardia alaniniphila</name>
    <dbReference type="NCBI Taxonomy" id="75291"/>
    <lineage>
        <taxon>Bacteria</taxon>
        <taxon>Bacillati</taxon>
        <taxon>Actinomycetota</taxon>
        <taxon>Actinomycetes</taxon>
        <taxon>Pseudonocardiales</taxon>
        <taxon>Pseudonocardiaceae</taxon>
        <taxon>Pseudonocardia</taxon>
    </lineage>
</organism>
<name>A0ABS9TGG1_9PSEU</name>
<keyword evidence="1" id="KW-1133">Transmembrane helix</keyword>
<feature type="transmembrane region" description="Helical" evidence="1">
    <location>
        <begin position="100"/>
        <end position="118"/>
    </location>
</feature>
<protein>
    <submittedName>
        <fullName evidence="2">Uncharacterized protein</fullName>
    </submittedName>
</protein>
<keyword evidence="1" id="KW-0812">Transmembrane</keyword>
<reference evidence="2 3" key="1">
    <citation type="submission" date="2022-03" db="EMBL/GenBank/DDBJ databases">
        <title>Pseudonocardia alaer sp. nov., a novel actinomycete isolated from reed forest soil.</title>
        <authorList>
            <person name="Wang L."/>
        </authorList>
    </citation>
    <scope>NUCLEOTIDE SEQUENCE [LARGE SCALE GENOMIC DNA]</scope>
    <source>
        <strain evidence="2 3">Y-16303</strain>
    </source>
</reference>
<evidence type="ECO:0000313" key="3">
    <source>
        <dbReference type="Proteomes" id="UP001299970"/>
    </source>
</evidence>
<evidence type="ECO:0000256" key="1">
    <source>
        <dbReference type="SAM" id="Phobius"/>
    </source>
</evidence>
<sequence>MSVPSSAELTRARLARRFVAILLVVAGITACVLSVLKITGGVIGDVRFVVTTVFLILGPGWAAAGFLRRAPAAHVWLLTVGVGVATTLLVAQFMVSTEHWRPAVALYVMTALSVPLLLRHAVVAQ</sequence>
<accession>A0ABS9TGG1</accession>
<gene>
    <name evidence="2" type="ORF">MMF94_18270</name>
</gene>
<keyword evidence="1" id="KW-0472">Membrane</keyword>
<dbReference type="RefSeq" id="WP_241038104.1">
    <property type="nucleotide sequence ID" value="NZ_BAAAJF010000019.1"/>
</dbReference>
<comment type="caution">
    <text evidence="2">The sequence shown here is derived from an EMBL/GenBank/DDBJ whole genome shotgun (WGS) entry which is preliminary data.</text>
</comment>
<proteinExistence type="predicted"/>
<feature type="transmembrane region" description="Helical" evidence="1">
    <location>
        <begin position="18"/>
        <end position="36"/>
    </location>
</feature>
<keyword evidence="3" id="KW-1185">Reference proteome</keyword>
<dbReference type="EMBL" id="JAKXMK010000015">
    <property type="protein sequence ID" value="MCH6167635.1"/>
    <property type="molecule type" value="Genomic_DNA"/>
</dbReference>
<evidence type="ECO:0000313" key="2">
    <source>
        <dbReference type="EMBL" id="MCH6167635.1"/>
    </source>
</evidence>
<feature type="transmembrane region" description="Helical" evidence="1">
    <location>
        <begin position="48"/>
        <end position="67"/>
    </location>
</feature>
<dbReference type="Proteomes" id="UP001299970">
    <property type="component" value="Unassembled WGS sequence"/>
</dbReference>